<name>A0A1F6FFH1_9BACT</name>
<evidence type="ECO:0000256" key="1">
    <source>
        <dbReference type="SAM" id="Phobius"/>
    </source>
</evidence>
<comment type="caution">
    <text evidence="2">The sequence shown here is derived from an EMBL/GenBank/DDBJ whole genome shotgun (WGS) entry which is preliminary data.</text>
</comment>
<proteinExistence type="predicted"/>
<keyword evidence="1" id="KW-1133">Transmembrane helix</keyword>
<sequence length="129" mass="15039">MLFLTIMHHYLLWHYTKAFGEIAHISKNFFWFTIHFFSLPQLIRSFFSPWKRMTEERGDTFNFEDLAGFVIINILSRLVGMMLRTSIIILGFIALLVVLICTIVTYVFWVMAPAALLVCLILGITLLFS</sequence>
<evidence type="ECO:0000313" key="3">
    <source>
        <dbReference type="Proteomes" id="UP000177325"/>
    </source>
</evidence>
<dbReference type="EMBL" id="MFMM01000001">
    <property type="protein sequence ID" value="OGG84613.1"/>
    <property type="molecule type" value="Genomic_DNA"/>
</dbReference>
<reference evidence="2 3" key="1">
    <citation type="journal article" date="2016" name="Nat. Commun.">
        <title>Thousands of microbial genomes shed light on interconnected biogeochemical processes in an aquifer system.</title>
        <authorList>
            <person name="Anantharaman K."/>
            <person name="Brown C.T."/>
            <person name="Hug L.A."/>
            <person name="Sharon I."/>
            <person name="Castelle C.J."/>
            <person name="Probst A.J."/>
            <person name="Thomas B.C."/>
            <person name="Singh A."/>
            <person name="Wilkins M.J."/>
            <person name="Karaoz U."/>
            <person name="Brodie E.L."/>
            <person name="Williams K.H."/>
            <person name="Hubbard S.S."/>
            <person name="Banfield J.F."/>
        </authorList>
    </citation>
    <scope>NUCLEOTIDE SEQUENCE [LARGE SCALE GENOMIC DNA]</scope>
</reference>
<keyword evidence="1" id="KW-0472">Membrane</keyword>
<evidence type="ECO:0000313" key="2">
    <source>
        <dbReference type="EMBL" id="OGG84613.1"/>
    </source>
</evidence>
<feature type="transmembrane region" description="Helical" evidence="1">
    <location>
        <begin position="106"/>
        <end position="128"/>
    </location>
</feature>
<dbReference type="STRING" id="1798525.A3G90_00795"/>
<gene>
    <name evidence="2" type="ORF">A3G90_00795</name>
</gene>
<accession>A0A1F6FFH1</accession>
<protein>
    <submittedName>
        <fullName evidence="2">Uncharacterized protein</fullName>
    </submittedName>
</protein>
<dbReference type="AlphaFoldDB" id="A0A1F6FFH1"/>
<dbReference type="Proteomes" id="UP000177325">
    <property type="component" value="Unassembled WGS sequence"/>
</dbReference>
<keyword evidence="1" id="KW-0812">Transmembrane</keyword>
<feature type="transmembrane region" description="Helical" evidence="1">
    <location>
        <begin position="81"/>
        <end position="100"/>
    </location>
</feature>
<organism evidence="2 3">
    <name type="scientific">Candidatus Kaiserbacteria bacterium RIFCSPLOWO2_12_FULL_45_26</name>
    <dbReference type="NCBI Taxonomy" id="1798525"/>
    <lineage>
        <taxon>Bacteria</taxon>
        <taxon>Candidatus Kaiseribacteriota</taxon>
    </lineage>
</organism>